<dbReference type="GO" id="GO:0007507">
    <property type="term" value="P:heart development"/>
    <property type="evidence" value="ECO:0007669"/>
    <property type="project" value="InterPro"/>
</dbReference>
<evidence type="ECO:0000256" key="6">
    <source>
        <dbReference type="ARBA" id="ARBA00022692"/>
    </source>
</evidence>
<dbReference type="GO" id="GO:0007208">
    <property type="term" value="P:phospholipase C-activating serotonin receptor signaling pathway"/>
    <property type="evidence" value="ECO:0007669"/>
    <property type="project" value="TreeGrafter"/>
</dbReference>
<dbReference type="GO" id="GO:0050795">
    <property type="term" value="P:regulation of behavior"/>
    <property type="evidence" value="ECO:0007669"/>
    <property type="project" value="InterPro"/>
</dbReference>
<evidence type="ECO:0000256" key="16">
    <source>
        <dbReference type="ARBA" id="ARBA00023288"/>
    </source>
</evidence>
<dbReference type="GO" id="GO:0051209">
    <property type="term" value="P:release of sequestered calcium ion into cytosol"/>
    <property type="evidence" value="ECO:0007669"/>
    <property type="project" value="TreeGrafter"/>
</dbReference>
<dbReference type="PRINTS" id="PR00651">
    <property type="entry name" value="5HT2BRECEPTR"/>
</dbReference>
<dbReference type="GO" id="GO:0004993">
    <property type="term" value="F:G protein-coupled serotonin receptor activity"/>
    <property type="evidence" value="ECO:0007669"/>
    <property type="project" value="InterPro"/>
</dbReference>
<comment type="subcellular location">
    <subcellularLocation>
        <location evidence="1">Cell membrane</location>
        <topology evidence="1">Multi-pass membrane protein</topology>
    </subcellularLocation>
    <subcellularLocation>
        <location evidence="18">Synapse</location>
        <location evidence="18">Synaptosome</location>
    </subcellularLocation>
</comment>
<dbReference type="GO" id="GO:0007210">
    <property type="term" value="P:serotonin receptor signaling pathway"/>
    <property type="evidence" value="ECO:0007669"/>
    <property type="project" value="TreeGrafter"/>
</dbReference>
<keyword evidence="12" id="KW-1015">Disulfide bond</keyword>
<dbReference type="Proteomes" id="UP000618051">
    <property type="component" value="Unassembled WGS sequence"/>
</dbReference>
<keyword evidence="11" id="KW-0564">Palmitate</keyword>
<evidence type="ECO:0000256" key="13">
    <source>
        <dbReference type="ARBA" id="ARBA00023170"/>
    </source>
</evidence>
<sequence>NEGRLSHCYSNIKQNKPSAGEAPRPYTQDLSSIITNAHEIAVLIINVLKGLWWFRFLLLFLNLRTMSCHRFNQLLHILTGVFQDDDASDGKLQSKSLLRPMTQVGVNASDKKCDRGNQNQNWVKTKTPTTEGIAHEQNTQATRPPGACQLRHQDPVQGREELDMGTGQWPAQKAWPEDTVENLLQKVSEQESPESEQQADRQTRYGPSWTREEQRTLTLYGTPAQNRAPEDIPLHTKMSHPLQSLNRFGAGSGSLSPLSITGSPKQDYPSEEQGNKVHWAALLILLVIIPTIGGNILVILAVSLEKKLQYATNYFLTSLAVADLLVGLFVMPIALLIILFDNTWPLPTALCPIWLFLDVLFSTASIMHLCAISLDRYIAIKKPIQASQYNSWATTIIKIIVVWLISIGIAIPVPIRGIEDGNGNSTNITCLLTPDRFHDFILYGSVAAFFIPLAIMIVTYFLTIQVLRKKAYLINKPPQRFTWSTVSTVFQRDTTPASSPEKVAMLNGSRKDQTLSSDMPICRTSTIGRKSMQTITNEQRASKVLGIVFFLFLLMWCPFFITNISSVLCNSCNKEVFQKLLEIFVWIGYVSSGVNPLVYTLFNKTFREAFSRYITCNYRTTKPIKALRQRSSRISFRSSVAENSKLFVMNGMRNGINPIMYQSPMRLKSSPIQASSAILLDTLLLTENEVDKTEEQVSYCKSKRKNIYSQTVVTTGENKLDIYDTTDSAGVGGSRHGGNGSSNRAEVLDDRRQELLARTFIQVKAD</sequence>
<keyword evidence="4" id="KW-0771">Synaptosome</keyword>
<feature type="region of interest" description="Disordered" evidence="20">
    <location>
        <begin position="187"/>
        <end position="213"/>
    </location>
</feature>
<dbReference type="GO" id="GO:0042310">
    <property type="term" value="P:vasoconstriction"/>
    <property type="evidence" value="ECO:0007669"/>
    <property type="project" value="InterPro"/>
</dbReference>
<proteinExistence type="inferred from homology"/>
<keyword evidence="15 19" id="KW-0807">Transducer</keyword>
<reference evidence="23" key="1">
    <citation type="submission" date="2020-10" db="EMBL/GenBank/DDBJ databases">
        <title>Feather gene expression reveals the developmental basis of iridescence in African starlings.</title>
        <authorList>
            <person name="Rubenstein D.R."/>
        </authorList>
    </citation>
    <scope>NUCLEOTIDE SEQUENCE</scope>
    <source>
        <strain evidence="23">SS15</strain>
        <tissue evidence="23">Liver</tissue>
    </source>
</reference>
<dbReference type="PRINTS" id="PR01101">
    <property type="entry name" value="5HTRECEPTOR"/>
</dbReference>
<keyword evidence="5" id="KW-0085">Behavior</keyword>
<evidence type="ECO:0000256" key="10">
    <source>
        <dbReference type="ARBA" id="ARBA00023136"/>
    </source>
</evidence>
<dbReference type="CDD" id="cd15306">
    <property type="entry name" value="7tmA_5-HT2B"/>
    <property type="match status" value="1"/>
</dbReference>
<evidence type="ECO:0000256" key="2">
    <source>
        <dbReference type="ARBA" id="ARBA00017581"/>
    </source>
</evidence>
<evidence type="ECO:0000259" key="22">
    <source>
        <dbReference type="PROSITE" id="PS50262"/>
    </source>
</evidence>
<dbReference type="SMART" id="SM01381">
    <property type="entry name" value="7TM_GPCR_Srsx"/>
    <property type="match status" value="1"/>
</dbReference>
<comment type="caution">
    <text evidence="23">The sequence shown here is derived from an EMBL/GenBank/DDBJ whole genome shotgun (WGS) entry which is preliminary data.</text>
</comment>
<dbReference type="GO" id="GO:0005886">
    <property type="term" value="C:plasma membrane"/>
    <property type="evidence" value="ECO:0007669"/>
    <property type="project" value="UniProtKB-SubCell"/>
</dbReference>
<evidence type="ECO:0000256" key="3">
    <source>
        <dbReference type="ARBA" id="ARBA00022475"/>
    </source>
</evidence>
<feature type="domain" description="G-protein coupled receptors family 1 profile" evidence="22">
    <location>
        <begin position="294"/>
        <end position="599"/>
    </location>
</feature>
<dbReference type="EMBL" id="JADDUC020000011">
    <property type="protein sequence ID" value="KAI1235913.1"/>
    <property type="molecule type" value="Genomic_DNA"/>
</dbReference>
<feature type="non-terminal residue" evidence="23">
    <location>
        <position position="1"/>
    </location>
</feature>
<dbReference type="InterPro" id="IPR000276">
    <property type="entry name" value="GPCR_Rhodpsn"/>
</dbReference>
<comment type="similarity">
    <text evidence="19">Belongs to the G-protein coupled receptor 1 family.</text>
</comment>
<reference evidence="24 25" key="2">
    <citation type="journal article" date="2021" name="J. Hered.">
        <title>Feather Gene Expression Elucidates the Developmental Basis of Plumage Iridescence in African Starlings.</title>
        <authorList>
            <person name="Rubenstein D.R."/>
            <person name="Corvelo A."/>
            <person name="MacManes M.D."/>
            <person name="Maia R."/>
            <person name="Narzisi G."/>
            <person name="Rousaki A."/>
            <person name="Vandenabeele P."/>
            <person name="Shawkey M.D."/>
            <person name="Solomon J."/>
        </authorList>
    </citation>
    <scope>NUCLEOTIDE SEQUENCE [LARGE SCALE GENOMIC DNA]</scope>
    <source>
        <strain evidence="24">SS15</strain>
    </source>
</reference>
<feature type="transmembrane region" description="Helical" evidence="21">
    <location>
        <begin position="544"/>
        <end position="563"/>
    </location>
</feature>
<feature type="transmembrane region" description="Helical" evidence="21">
    <location>
        <begin position="352"/>
        <end position="374"/>
    </location>
</feature>
<dbReference type="PANTHER" id="PTHR24247">
    <property type="entry name" value="5-HYDROXYTRYPTAMINE RECEPTOR"/>
    <property type="match status" value="1"/>
</dbReference>
<evidence type="ECO:0000256" key="7">
    <source>
        <dbReference type="ARBA" id="ARBA00022989"/>
    </source>
</evidence>
<keyword evidence="16" id="KW-0449">Lipoprotein</keyword>
<evidence type="ECO:0000313" key="23">
    <source>
        <dbReference type="EMBL" id="KAG0121787.1"/>
    </source>
</evidence>
<evidence type="ECO:0000256" key="18">
    <source>
        <dbReference type="ARBA" id="ARBA00034102"/>
    </source>
</evidence>
<reference evidence="24" key="3">
    <citation type="submission" date="2022-01" db="EMBL/GenBank/DDBJ databases">
        <authorList>
            <person name="Rubenstein D.R."/>
        </authorList>
    </citation>
    <scope>NUCLEOTIDE SEQUENCE</scope>
    <source>
        <strain evidence="24">SS15</strain>
        <tissue evidence="24">Liver</tissue>
    </source>
</reference>
<organism evidence="23">
    <name type="scientific">Lamprotornis superbus</name>
    <dbReference type="NCBI Taxonomy" id="245042"/>
    <lineage>
        <taxon>Eukaryota</taxon>
        <taxon>Metazoa</taxon>
        <taxon>Chordata</taxon>
        <taxon>Craniata</taxon>
        <taxon>Vertebrata</taxon>
        <taxon>Euteleostomi</taxon>
        <taxon>Archelosauria</taxon>
        <taxon>Archosauria</taxon>
        <taxon>Dinosauria</taxon>
        <taxon>Saurischia</taxon>
        <taxon>Theropoda</taxon>
        <taxon>Coelurosauria</taxon>
        <taxon>Aves</taxon>
        <taxon>Neognathae</taxon>
        <taxon>Neoaves</taxon>
        <taxon>Telluraves</taxon>
        <taxon>Australaves</taxon>
        <taxon>Passeriformes</taxon>
        <taxon>Sturnidae</taxon>
        <taxon>Lamprotornis</taxon>
    </lineage>
</organism>
<feature type="region of interest" description="Disordered" evidence="20">
    <location>
        <begin position="128"/>
        <end position="148"/>
    </location>
</feature>
<evidence type="ECO:0000313" key="24">
    <source>
        <dbReference type="EMBL" id="KAI1235913.1"/>
    </source>
</evidence>
<evidence type="ECO:0000256" key="15">
    <source>
        <dbReference type="ARBA" id="ARBA00023224"/>
    </source>
</evidence>
<evidence type="ECO:0000256" key="8">
    <source>
        <dbReference type="ARBA" id="ARBA00023018"/>
    </source>
</evidence>
<keyword evidence="10 21" id="KW-0472">Membrane</keyword>
<dbReference type="OrthoDB" id="8710314at2759"/>
<feature type="non-terminal residue" evidence="23">
    <location>
        <position position="766"/>
    </location>
</feature>
<evidence type="ECO:0000313" key="25">
    <source>
        <dbReference type="Proteomes" id="UP000618051"/>
    </source>
</evidence>
<feature type="transmembrane region" description="Helical" evidence="21">
    <location>
        <begin position="583"/>
        <end position="602"/>
    </location>
</feature>
<evidence type="ECO:0000256" key="21">
    <source>
        <dbReference type="SAM" id="Phobius"/>
    </source>
</evidence>
<evidence type="ECO:0000256" key="4">
    <source>
        <dbReference type="ARBA" id="ARBA00022599"/>
    </source>
</evidence>
<dbReference type="GO" id="GO:0030594">
    <property type="term" value="F:neurotransmitter receptor activity"/>
    <property type="evidence" value="ECO:0007669"/>
    <property type="project" value="TreeGrafter"/>
</dbReference>
<dbReference type="AlphaFoldDB" id="A0A835TWI3"/>
<feature type="compositionally biased region" description="Polar residues" evidence="20">
    <location>
        <begin position="128"/>
        <end position="142"/>
    </location>
</feature>
<evidence type="ECO:0000256" key="1">
    <source>
        <dbReference type="ARBA" id="ARBA00004651"/>
    </source>
</evidence>
<dbReference type="GO" id="GO:0007268">
    <property type="term" value="P:chemical synaptic transmission"/>
    <property type="evidence" value="ECO:0007669"/>
    <property type="project" value="TreeGrafter"/>
</dbReference>
<dbReference type="PROSITE" id="PS00237">
    <property type="entry name" value="G_PROTEIN_RECEP_F1_1"/>
    <property type="match status" value="1"/>
</dbReference>
<dbReference type="SUPFAM" id="SSF81321">
    <property type="entry name" value="Family A G protein-coupled receptor-like"/>
    <property type="match status" value="1"/>
</dbReference>
<evidence type="ECO:0000256" key="20">
    <source>
        <dbReference type="SAM" id="MobiDB-lite"/>
    </source>
</evidence>
<keyword evidence="6 19" id="KW-0812">Transmembrane</keyword>
<dbReference type="GO" id="GO:0030425">
    <property type="term" value="C:dendrite"/>
    <property type="evidence" value="ECO:0007669"/>
    <property type="project" value="TreeGrafter"/>
</dbReference>
<dbReference type="FunFam" id="1.20.1070.10:FF:000523">
    <property type="entry name" value="5-hydroxytryptamine receptor 2B"/>
    <property type="match status" value="2"/>
</dbReference>
<keyword evidence="13 19" id="KW-0675">Receptor</keyword>
<dbReference type="InterPro" id="IPR000482">
    <property type="entry name" value="5HT2B_rcpt"/>
</dbReference>
<dbReference type="GO" id="GO:0045202">
    <property type="term" value="C:synapse"/>
    <property type="evidence" value="ECO:0007669"/>
    <property type="project" value="UniProtKB-SubCell"/>
</dbReference>
<dbReference type="EMBL" id="JADDUC010000045">
    <property type="protein sequence ID" value="KAG0121787.1"/>
    <property type="molecule type" value="Genomic_DNA"/>
</dbReference>
<feature type="transmembrane region" description="Helical" evidence="21">
    <location>
        <begin position="279"/>
        <end position="302"/>
    </location>
</feature>
<dbReference type="PROSITE" id="PS50262">
    <property type="entry name" value="G_PROTEIN_RECEP_F1_2"/>
    <property type="match status" value="1"/>
</dbReference>
<feature type="transmembrane region" description="Helical" evidence="21">
    <location>
        <begin position="314"/>
        <end position="340"/>
    </location>
</feature>
<name>A0A835TWI3_9PASS</name>
<evidence type="ECO:0000256" key="14">
    <source>
        <dbReference type="ARBA" id="ARBA00023180"/>
    </source>
</evidence>
<evidence type="ECO:0000256" key="5">
    <source>
        <dbReference type="ARBA" id="ARBA00022610"/>
    </source>
</evidence>
<dbReference type="InterPro" id="IPR017452">
    <property type="entry name" value="GPCR_Rhodpsn_7TM"/>
</dbReference>
<evidence type="ECO:0000256" key="11">
    <source>
        <dbReference type="ARBA" id="ARBA00023139"/>
    </source>
</evidence>
<dbReference type="PANTHER" id="PTHR24247:SF31">
    <property type="entry name" value="5-HYDROXYTRYPTAMINE RECEPTOR 2B"/>
    <property type="match status" value="1"/>
</dbReference>
<keyword evidence="8" id="KW-0770">Synapse</keyword>
<dbReference type="Gene3D" id="1.20.1070.10">
    <property type="entry name" value="Rhodopsin 7-helix transmembrane proteins"/>
    <property type="match status" value="1"/>
</dbReference>
<keyword evidence="9 19" id="KW-0297">G-protein coupled receptor</keyword>
<dbReference type="Pfam" id="PF00001">
    <property type="entry name" value="7tm_1"/>
    <property type="match status" value="1"/>
</dbReference>
<accession>A0A835TWI3</accession>
<evidence type="ECO:0000256" key="19">
    <source>
        <dbReference type="RuleBase" id="RU000688"/>
    </source>
</evidence>
<keyword evidence="7 21" id="KW-1133">Transmembrane helix</keyword>
<keyword evidence="3" id="KW-1003">Cell membrane</keyword>
<feature type="transmembrane region" description="Helical" evidence="21">
    <location>
        <begin position="440"/>
        <end position="462"/>
    </location>
</feature>
<dbReference type="GO" id="GO:0007187">
    <property type="term" value="P:G protein-coupled receptor signaling pathway, coupled to cyclic nucleotide second messenger"/>
    <property type="evidence" value="ECO:0007669"/>
    <property type="project" value="TreeGrafter"/>
</dbReference>
<dbReference type="GO" id="GO:0051378">
    <property type="term" value="F:serotonin binding"/>
    <property type="evidence" value="ECO:0007669"/>
    <property type="project" value="UniProtKB-ARBA"/>
</dbReference>
<protein>
    <recommendedName>
        <fullName evidence="2">5-hydroxytryptamine receptor 2B</fullName>
    </recommendedName>
    <alternativeName>
        <fullName evidence="17">Serotonin receptor 2B</fullName>
    </alternativeName>
</protein>
<gene>
    <name evidence="24" type="ORF">IHE44_0002004</name>
    <name evidence="23" type="ORF">IHE44_010470</name>
</gene>
<dbReference type="GO" id="GO:0006939">
    <property type="term" value="P:smooth muscle contraction"/>
    <property type="evidence" value="ECO:0007669"/>
    <property type="project" value="InterPro"/>
</dbReference>
<keyword evidence="25" id="KW-1185">Reference proteome</keyword>
<evidence type="ECO:0000256" key="17">
    <source>
        <dbReference type="ARBA" id="ARBA00032260"/>
    </source>
</evidence>
<dbReference type="PRINTS" id="PR00237">
    <property type="entry name" value="GPCRRHODOPSN"/>
</dbReference>
<keyword evidence="14" id="KW-0325">Glycoprotein</keyword>
<feature type="transmembrane region" description="Helical" evidence="21">
    <location>
        <begin position="395"/>
        <end position="415"/>
    </location>
</feature>
<evidence type="ECO:0000256" key="12">
    <source>
        <dbReference type="ARBA" id="ARBA00023157"/>
    </source>
</evidence>
<evidence type="ECO:0000256" key="9">
    <source>
        <dbReference type="ARBA" id="ARBA00023040"/>
    </source>
</evidence>
<dbReference type="InterPro" id="IPR002231">
    <property type="entry name" value="5HT_rcpt"/>
</dbReference>